<proteinExistence type="inferred from homology"/>
<dbReference type="GO" id="GO:0004190">
    <property type="term" value="F:aspartic-type endopeptidase activity"/>
    <property type="evidence" value="ECO:0007669"/>
    <property type="project" value="InterPro"/>
</dbReference>
<evidence type="ECO:0000313" key="6">
    <source>
        <dbReference type="Proteomes" id="UP000639403"/>
    </source>
</evidence>
<comment type="caution">
    <text evidence="5">The sequence shown here is derived from an EMBL/GenBank/DDBJ whole genome shotgun (WGS) entry which is preliminary data.</text>
</comment>
<dbReference type="PRINTS" id="PR00792">
    <property type="entry name" value="PEPSIN"/>
</dbReference>
<dbReference type="CDD" id="cd05471">
    <property type="entry name" value="pepsin_like"/>
    <property type="match status" value="1"/>
</dbReference>
<dbReference type="PANTHER" id="PTHR47966">
    <property type="entry name" value="BETA-SITE APP-CLEAVING ENZYME, ISOFORM A-RELATED"/>
    <property type="match status" value="1"/>
</dbReference>
<evidence type="ECO:0000256" key="3">
    <source>
        <dbReference type="SAM" id="Phobius"/>
    </source>
</evidence>
<feature type="region of interest" description="Disordered" evidence="2">
    <location>
        <begin position="628"/>
        <end position="662"/>
    </location>
</feature>
<feature type="domain" description="Peptidase A1" evidence="4">
    <location>
        <begin position="48"/>
        <end position="392"/>
    </location>
</feature>
<dbReference type="InterPro" id="IPR034164">
    <property type="entry name" value="Pepsin-like_dom"/>
</dbReference>
<dbReference type="EMBL" id="JADOXO010000375">
    <property type="protein sequence ID" value="KAF9805616.1"/>
    <property type="molecule type" value="Genomic_DNA"/>
</dbReference>
<organism evidence="5 6">
    <name type="scientific">Rhodonia placenta</name>
    <dbReference type="NCBI Taxonomy" id="104341"/>
    <lineage>
        <taxon>Eukaryota</taxon>
        <taxon>Fungi</taxon>
        <taxon>Dikarya</taxon>
        <taxon>Basidiomycota</taxon>
        <taxon>Agaricomycotina</taxon>
        <taxon>Agaricomycetes</taxon>
        <taxon>Polyporales</taxon>
        <taxon>Adustoporiaceae</taxon>
        <taxon>Rhodonia</taxon>
    </lineage>
</organism>
<feature type="transmembrane region" description="Helical" evidence="3">
    <location>
        <begin position="458"/>
        <end position="479"/>
    </location>
</feature>
<keyword evidence="3" id="KW-1133">Transmembrane helix</keyword>
<dbReference type="GO" id="GO:0006508">
    <property type="term" value="P:proteolysis"/>
    <property type="evidence" value="ECO:0007669"/>
    <property type="project" value="InterPro"/>
</dbReference>
<feature type="compositionally biased region" description="Polar residues" evidence="2">
    <location>
        <begin position="1"/>
        <end position="10"/>
    </location>
</feature>
<reference evidence="5" key="1">
    <citation type="submission" date="2020-11" db="EMBL/GenBank/DDBJ databases">
        <authorList>
            <person name="Koelle M."/>
            <person name="Horta M.A.C."/>
            <person name="Nowrousian M."/>
            <person name="Ohm R.A."/>
            <person name="Benz P."/>
            <person name="Pilgard A."/>
        </authorList>
    </citation>
    <scope>NUCLEOTIDE SEQUENCE</scope>
    <source>
        <strain evidence="5">FPRL280</strain>
    </source>
</reference>
<feature type="region of interest" description="Disordered" evidence="2">
    <location>
        <begin position="719"/>
        <end position="738"/>
    </location>
</feature>
<name>A0A8H7NV66_9APHY</name>
<protein>
    <recommendedName>
        <fullName evidence="4">Peptidase A1 domain-containing protein</fullName>
    </recommendedName>
</protein>
<dbReference type="InterPro" id="IPR033121">
    <property type="entry name" value="PEPTIDASE_A1"/>
</dbReference>
<evidence type="ECO:0000259" key="4">
    <source>
        <dbReference type="PROSITE" id="PS51767"/>
    </source>
</evidence>
<dbReference type="Pfam" id="PF00026">
    <property type="entry name" value="Asp"/>
    <property type="match status" value="1"/>
</dbReference>
<dbReference type="InterPro" id="IPR001461">
    <property type="entry name" value="Aspartic_peptidase_A1"/>
</dbReference>
<reference evidence="5" key="2">
    <citation type="journal article" name="Front. Microbiol.">
        <title>Degradative Capacity of Two Strains of Rhodonia placenta: From Phenotype to Genotype.</title>
        <authorList>
            <person name="Kolle M."/>
            <person name="Horta M.A.C."/>
            <person name="Nowrousian M."/>
            <person name="Ohm R.A."/>
            <person name="Benz J.P."/>
            <person name="Pilgard A."/>
        </authorList>
    </citation>
    <scope>NUCLEOTIDE SEQUENCE</scope>
    <source>
        <strain evidence="5">FPRL280</strain>
    </source>
</reference>
<keyword evidence="3" id="KW-0472">Membrane</keyword>
<dbReference type="InterPro" id="IPR021109">
    <property type="entry name" value="Peptidase_aspartic_dom_sf"/>
</dbReference>
<keyword evidence="3" id="KW-0812">Transmembrane</keyword>
<dbReference type="SUPFAM" id="SSF50630">
    <property type="entry name" value="Acid proteases"/>
    <property type="match status" value="1"/>
</dbReference>
<dbReference type="PANTHER" id="PTHR47966:SF57">
    <property type="entry name" value="PEPTIDASE A1 DOMAIN-CONTAINING PROTEIN"/>
    <property type="match status" value="1"/>
</dbReference>
<evidence type="ECO:0000256" key="1">
    <source>
        <dbReference type="ARBA" id="ARBA00007447"/>
    </source>
</evidence>
<feature type="region of interest" description="Disordered" evidence="2">
    <location>
        <begin position="518"/>
        <end position="538"/>
    </location>
</feature>
<gene>
    <name evidence="5" type="ORF">IEO21_08998</name>
</gene>
<feature type="region of interest" description="Disordered" evidence="2">
    <location>
        <begin position="1"/>
        <end position="29"/>
    </location>
</feature>
<evidence type="ECO:0000256" key="2">
    <source>
        <dbReference type="SAM" id="MobiDB-lite"/>
    </source>
</evidence>
<evidence type="ECO:0000313" key="5">
    <source>
        <dbReference type="EMBL" id="KAF9805616.1"/>
    </source>
</evidence>
<sequence length="738" mass="77134">MHADAASTSRVWKGKARQQPVRREGPGGNGGVVLPLQLLSGSPYESVYTLSVLVGSSRQNLSLQVDTGSADLWIASKSCSSSSCSQTGGNLYDPSSSTSTGQTFDMTYAEGQVIGPIVWDTVDVGGYTISNQALAAASTVNEEPLEAEFTGILGLALPLDSEIAQQVPQEFTNNADGAAFASNLFSMTPNDTAPAEPFISLALERPGSSAVPSVLGIGRHPDAVVSDPSTIHYASLVTERVGALYWEASVRGITVWVNGEPKEVTLGESVSGLAYPSAVLDSGTPVILASASIANGIYGALGISPTSDGTYYVPCTMPINMTITLDDRPPIALHPLDLSYPPDSGATVCTGMIQNAALIGASISLPDLVLGVPFLRSTYTVMAYEPPDSAGAFLPNDTVQAAGYTTNPRLGLLGLTNATTALQEFTTVRVNNQPLDPTAQGSTPALPTHHKLSVGVDVVLGCVGFFVLCGLIFGARWMYMRRRPRLRSLEALRDSSSKGDLADVAYILARRGSMTDRYSTSDDTARASRYSQRSHRADVSSQYTTDTYRMSHFSDYGAAAVLPTHTEQDAALRYTDTTLVADPDAADEFGRAAGKLSPPPGSGSPGFPTGAGTGSIFARQQDQRYSLTLPGSPPNSPPYTHRFLPGRPGPCAAPPHRRTASDDSAVAVPLLERARSEDVTEGAWADVRASIGSSAGAGSPRGTLASLPVVEGQPRVFAALSADPGARPSSARSDGPGS</sequence>
<dbReference type="Proteomes" id="UP000639403">
    <property type="component" value="Unassembled WGS sequence"/>
</dbReference>
<comment type="similarity">
    <text evidence="1">Belongs to the peptidase A1 family.</text>
</comment>
<dbReference type="PROSITE" id="PS51767">
    <property type="entry name" value="PEPTIDASE_A1"/>
    <property type="match status" value="1"/>
</dbReference>
<dbReference type="Gene3D" id="2.40.70.10">
    <property type="entry name" value="Acid Proteases"/>
    <property type="match status" value="2"/>
</dbReference>
<accession>A0A8H7NV66</accession>
<dbReference type="AlphaFoldDB" id="A0A8H7NV66"/>